<feature type="region of interest" description="Disordered" evidence="4">
    <location>
        <begin position="118"/>
        <end position="137"/>
    </location>
</feature>
<keyword evidence="7" id="KW-1185">Reference proteome</keyword>
<dbReference type="SUPFAM" id="SSF46894">
    <property type="entry name" value="C-terminal effector domain of the bipartite response regulators"/>
    <property type="match status" value="1"/>
</dbReference>
<keyword evidence="1" id="KW-0805">Transcription regulation</keyword>
<protein>
    <recommendedName>
        <fullName evidence="5">HTH luxR-type domain-containing protein</fullName>
    </recommendedName>
</protein>
<evidence type="ECO:0000256" key="2">
    <source>
        <dbReference type="ARBA" id="ARBA00023125"/>
    </source>
</evidence>
<organism evidence="6 7">
    <name type="scientific">Paraoerskovia sediminicola</name>
    <dbReference type="NCBI Taxonomy" id="1138587"/>
    <lineage>
        <taxon>Bacteria</taxon>
        <taxon>Bacillati</taxon>
        <taxon>Actinomycetota</taxon>
        <taxon>Actinomycetes</taxon>
        <taxon>Micrococcales</taxon>
        <taxon>Cellulomonadaceae</taxon>
        <taxon>Paraoerskovia</taxon>
    </lineage>
</organism>
<dbReference type="PROSITE" id="PS00622">
    <property type="entry name" value="HTH_LUXR_1"/>
    <property type="match status" value="1"/>
</dbReference>
<dbReference type="PANTHER" id="PTHR44688:SF16">
    <property type="entry name" value="DNA-BINDING TRANSCRIPTIONAL ACTIVATOR DEVR_DOSR"/>
    <property type="match status" value="1"/>
</dbReference>
<proteinExistence type="predicted"/>
<feature type="compositionally biased region" description="Basic and acidic residues" evidence="4">
    <location>
        <begin position="7"/>
        <end position="18"/>
    </location>
</feature>
<sequence>MLAGHTDSARRAARRTADHPGGPGFAPSDSARTRRLLVVADPADIDRRVDEATLAAERSGSPYERARTSLVATRVLLRDGRPPEDVEPHLLAAEDMFEESGAWAWTEVVRALRASARPGSSVHPVPADGGDVAHGPASAHVCEVPDDGREAPGGTGPGWWAELTEREREVTRLVAAGLSNRHVAEELFVSVRTVEVHVGRVFRKLGVRSRVELALLVDRADSQATTDA</sequence>
<evidence type="ECO:0000256" key="4">
    <source>
        <dbReference type="SAM" id="MobiDB-lite"/>
    </source>
</evidence>
<dbReference type="InterPro" id="IPR016032">
    <property type="entry name" value="Sig_transdc_resp-reg_C-effctor"/>
</dbReference>
<keyword evidence="2" id="KW-0238">DNA-binding</keyword>
<dbReference type="InterPro" id="IPR036388">
    <property type="entry name" value="WH-like_DNA-bd_sf"/>
</dbReference>
<feature type="domain" description="HTH luxR-type" evidence="5">
    <location>
        <begin position="156"/>
        <end position="221"/>
    </location>
</feature>
<dbReference type="PANTHER" id="PTHR44688">
    <property type="entry name" value="DNA-BINDING TRANSCRIPTIONAL ACTIVATOR DEVR_DOSR"/>
    <property type="match status" value="1"/>
</dbReference>
<dbReference type="CDD" id="cd06170">
    <property type="entry name" value="LuxR_C_like"/>
    <property type="match status" value="1"/>
</dbReference>
<accession>A0ABM8G163</accession>
<evidence type="ECO:0000313" key="7">
    <source>
        <dbReference type="Proteomes" id="UP001321475"/>
    </source>
</evidence>
<evidence type="ECO:0000313" key="6">
    <source>
        <dbReference type="EMBL" id="BDZ41786.1"/>
    </source>
</evidence>
<dbReference type="Pfam" id="PF00196">
    <property type="entry name" value="GerE"/>
    <property type="match status" value="1"/>
</dbReference>
<evidence type="ECO:0000256" key="3">
    <source>
        <dbReference type="ARBA" id="ARBA00023163"/>
    </source>
</evidence>
<dbReference type="EMBL" id="AP027729">
    <property type="protein sequence ID" value="BDZ41786.1"/>
    <property type="molecule type" value="Genomic_DNA"/>
</dbReference>
<dbReference type="Proteomes" id="UP001321475">
    <property type="component" value="Chromosome"/>
</dbReference>
<gene>
    <name evidence="6" type="ORF">GCM10025865_10850</name>
</gene>
<feature type="region of interest" description="Disordered" evidence="4">
    <location>
        <begin position="1"/>
        <end position="33"/>
    </location>
</feature>
<keyword evidence="3" id="KW-0804">Transcription</keyword>
<dbReference type="PROSITE" id="PS50043">
    <property type="entry name" value="HTH_LUXR_2"/>
    <property type="match status" value="1"/>
</dbReference>
<dbReference type="SMART" id="SM00421">
    <property type="entry name" value="HTH_LUXR"/>
    <property type="match status" value="1"/>
</dbReference>
<dbReference type="PRINTS" id="PR00038">
    <property type="entry name" value="HTHLUXR"/>
</dbReference>
<dbReference type="InterPro" id="IPR000792">
    <property type="entry name" value="Tscrpt_reg_LuxR_C"/>
</dbReference>
<evidence type="ECO:0000256" key="1">
    <source>
        <dbReference type="ARBA" id="ARBA00023015"/>
    </source>
</evidence>
<reference evidence="7" key="1">
    <citation type="journal article" date="2019" name="Int. J. Syst. Evol. Microbiol.">
        <title>The Global Catalogue of Microorganisms (GCM) 10K type strain sequencing project: providing services to taxonomists for standard genome sequencing and annotation.</title>
        <authorList>
            <consortium name="The Broad Institute Genomics Platform"/>
            <consortium name="The Broad Institute Genome Sequencing Center for Infectious Disease"/>
            <person name="Wu L."/>
            <person name="Ma J."/>
        </authorList>
    </citation>
    <scope>NUCLEOTIDE SEQUENCE [LARGE SCALE GENOMIC DNA]</scope>
    <source>
        <strain evidence="7">NBRC 108565</strain>
    </source>
</reference>
<evidence type="ECO:0000259" key="5">
    <source>
        <dbReference type="PROSITE" id="PS50043"/>
    </source>
</evidence>
<name>A0ABM8G163_9CELL</name>
<dbReference type="Gene3D" id="1.10.10.10">
    <property type="entry name" value="Winged helix-like DNA-binding domain superfamily/Winged helix DNA-binding domain"/>
    <property type="match status" value="1"/>
</dbReference>